<evidence type="ECO:0000313" key="3">
    <source>
        <dbReference type="Proteomes" id="UP000199236"/>
    </source>
</evidence>
<reference evidence="2 3" key="1">
    <citation type="submission" date="2016-10" db="EMBL/GenBank/DDBJ databases">
        <authorList>
            <person name="de Groot N.N."/>
        </authorList>
    </citation>
    <scope>NUCLEOTIDE SEQUENCE [LARGE SCALE GENOMIC DNA]</scope>
    <source>
        <strain evidence="2 3">CGMCC 1.9157</strain>
    </source>
</reference>
<gene>
    <name evidence="2" type="ORF">SAMN04488056_11164</name>
</gene>
<dbReference type="AlphaFoldDB" id="A0A1I5JCM2"/>
<dbReference type="STRING" id="655353.SAMN04488056_11164"/>
<dbReference type="Proteomes" id="UP000199236">
    <property type="component" value="Unassembled WGS sequence"/>
</dbReference>
<evidence type="ECO:0000313" key="2">
    <source>
        <dbReference type="EMBL" id="SFO70111.1"/>
    </source>
</evidence>
<proteinExistence type="predicted"/>
<dbReference type="OrthoDB" id="8399759at2"/>
<name>A0A1I5JCM2_9HYPH</name>
<dbReference type="RefSeq" id="WP_139229308.1">
    <property type="nucleotide sequence ID" value="NZ_FOVR01000011.1"/>
</dbReference>
<keyword evidence="1" id="KW-0732">Signal</keyword>
<accession>A0A1I5JCM2</accession>
<feature type="chain" id="PRO_5011601556" evidence="1">
    <location>
        <begin position="24"/>
        <end position="237"/>
    </location>
</feature>
<sequence length="237" mass="25707">MARPSRLILATALLVGMSSAALADFDSDVAKAYAPYRVALFKSNQKDVEGTKKALAQFQTVWNGTILETYPTAPARYADEAKWSESLQSISAIAAKAVDATAKGEVLEAHDILEAIRNELDDLRDRNGVRVFSSFVNAYHAAMEPVLRVTVSEQSWSDETRAQLLEQAGVLGYLSDDLVAHAPAELLSNGEFKKLLRGLTGSVRAFMEALESNDPARVGAAQKALKPAYAKLFVKFG</sequence>
<evidence type="ECO:0000256" key="1">
    <source>
        <dbReference type="SAM" id="SignalP"/>
    </source>
</evidence>
<dbReference type="EMBL" id="FOVR01000011">
    <property type="protein sequence ID" value="SFO70111.1"/>
    <property type="molecule type" value="Genomic_DNA"/>
</dbReference>
<feature type="signal peptide" evidence="1">
    <location>
        <begin position="1"/>
        <end position="23"/>
    </location>
</feature>
<protein>
    <submittedName>
        <fullName evidence="2">Uncharacterized protein</fullName>
    </submittedName>
</protein>
<keyword evidence="3" id="KW-1185">Reference proteome</keyword>
<organism evidence="2 3">
    <name type="scientific">Cohaesibacter marisflavi</name>
    <dbReference type="NCBI Taxonomy" id="655353"/>
    <lineage>
        <taxon>Bacteria</taxon>
        <taxon>Pseudomonadati</taxon>
        <taxon>Pseudomonadota</taxon>
        <taxon>Alphaproteobacteria</taxon>
        <taxon>Hyphomicrobiales</taxon>
        <taxon>Cohaesibacteraceae</taxon>
    </lineage>
</organism>